<keyword evidence="1" id="KW-0732">Signal</keyword>
<keyword evidence="3" id="KW-1185">Reference proteome</keyword>
<accession>A0A1H3PK09</accession>
<proteinExistence type="predicted"/>
<gene>
    <name evidence="2" type="ORF">SAMN05216215_104269</name>
</gene>
<feature type="chain" id="PRO_5011558611" description="Alpha-amylase" evidence="1">
    <location>
        <begin position="25"/>
        <end position="438"/>
    </location>
</feature>
<evidence type="ECO:0000313" key="2">
    <source>
        <dbReference type="EMBL" id="SDZ01313.1"/>
    </source>
</evidence>
<evidence type="ECO:0008006" key="4">
    <source>
        <dbReference type="Google" id="ProtNLM"/>
    </source>
</evidence>
<name>A0A1H3PK09_9PSEU</name>
<evidence type="ECO:0000313" key="3">
    <source>
        <dbReference type="Proteomes" id="UP000199529"/>
    </source>
</evidence>
<dbReference type="Proteomes" id="UP000199529">
    <property type="component" value="Unassembled WGS sequence"/>
</dbReference>
<organism evidence="2 3">
    <name type="scientific">Saccharopolyspora shandongensis</name>
    <dbReference type="NCBI Taxonomy" id="418495"/>
    <lineage>
        <taxon>Bacteria</taxon>
        <taxon>Bacillati</taxon>
        <taxon>Actinomycetota</taxon>
        <taxon>Actinomycetes</taxon>
        <taxon>Pseudonocardiales</taxon>
        <taxon>Pseudonocardiaceae</taxon>
        <taxon>Saccharopolyspora</taxon>
    </lineage>
</organism>
<reference evidence="3" key="1">
    <citation type="submission" date="2016-10" db="EMBL/GenBank/DDBJ databases">
        <authorList>
            <person name="Varghese N."/>
            <person name="Submissions S."/>
        </authorList>
    </citation>
    <scope>NUCLEOTIDE SEQUENCE [LARGE SCALE GENOMIC DNA]</scope>
    <source>
        <strain evidence="3">CGMCC 4.3530</strain>
    </source>
</reference>
<dbReference type="EMBL" id="FNOK01000042">
    <property type="protein sequence ID" value="SDZ01313.1"/>
    <property type="molecule type" value="Genomic_DNA"/>
</dbReference>
<evidence type="ECO:0000256" key="1">
    <source>
        <dbReference type="SAM" id="SignalP"/>
    </source>
</evidence>
<protein>
    <recommendedName>
        <fullName evidence="4">Alpha-amylase</fullName>
    </recommendedName>
</protein>
<sequence>MRKSTAMAVLTALALTGLPAVANAAAEPAVDWANSVTGDLGTLQVAARADAGIDSLRAYIVSYATGQDVAVIDDLTLHSGTTTNGVWRTPQPLQLDQLGSYRVDVEATDTVGGFAPRRQAGRLTYLVDTELTLTADTTTVTYSRRTIRASGVLTGRWPDTREVKPVVGGTISVSNGWGGWSTNATTSADGSYRTAVEADNSAFYEGMAFVDATYASEGPYLRATADPLQVTATPVKSRITAQVSERRIDRGASVVLSGKLTWRSPELGWQPLADTGLGVGFCVTEDYCTTSVGYPTTDAEGRFELTVTPWETGFYRIGYGSPDVFVSDAVGQADIVVYQPVEFTDFTAARDPSGAVNASGHLQFDGHTPWPIPVQVQFRASGTKAWTTVATAPNAEWDGTGYFFSATVADRPAGEWRAFYEGQEKQFRPTYSTTVLVS</sequence>
<dbReference type="AlphaFoldDB" id="A0A1H3PK09"/>
<feature type="signal peptide" evidence="1">
    <location>
        <begin position="1"/>
        <end position="24"/>
    </location>
</feature>